<reference evidence="3" key="2">
    <citation type="submission" date="2024-10" db="UniProtKB">
        <authorList>
            <consortium name="EnsemblProtists"/>
        </authorList>
    </citation>
    <scope>IDENTIFICATION</scope>
</reference>
<proteinExistence type="predicted"/>
<protein>
    <submittedName>
        <fullName evidence="3">Uncharacterized protein</fullName>
    </submittedName>
</protein>
<feature type="transmembrane region" description="Helical" evidence="2">
    <location>
        <begin position="79"/>
        <end position="106"/>
    </location>
</feature>
<feature type="compositionally biased region" description="Low complexity" evidence="1">
    <location>
        <begin position="47"/>
        <end position="65"/>
    </location>
</feature>
<name>A0A0D3K4Q1_EMIH1</name>
<evidence type="ECO:0000313" key="3">
    <source>
        <dbReference type="EnsemblProtists" id="EOD30736"/>
    </source>
</evidence>
<evidence type="ECO:0000313" key="4">
    <source>
        <dbReference type="Proteomes" id="UP000013827"/>
    </source>
</evidence>
<evidence type="ECO:0000256" key="2">
    <source>
        <dbReference type="SAM" id="Phobius"/>
    </source>
</evidence>
<reference evidence="4" key="1">
    <citation type="journal article" date="2013" name="Nature">
        <title>Pan genome of the phytoplankton Emiliania underpins its global distribution.</title>
        <authorList>
            <person name="Read B.A."/>
            <person name="Kegel J."/>
            <person name="Klute M.J."/>
            <person name="Kuo A."/>
            <person name="Lefebvre S.C."/>
            <person name="Maumus F."/>
            <person name="Mayer C."/>
            <person name="Miller J."/>
            <person name="Monier A."/>
            <person name="Salamov A."/>
            <person name="Young J."/>
            <person name="Aguilar M."/>
            <person name="Claverie J.M."/>
            <person name="Frickenhaus S."/>
            <person name="Gonzalez K."/>
            <person name="Herman E.K."/>
            <person name="Lin Y.C."/>
            <person name="Napier J."/>
            <person name="Ogata H."/>
            <person name="Sarno A.F."/>
            <person name="Shmutz J."/>
            <person name="Schroeder D."/>
            <person name="de Vargas C."/>
            <person name="Verret F."/>
            <person name="von Dassow P."/>
            <person name="Valentin K."/>
            <person name="Van de Peer Y."/>
            <person name="Wheeler G."/>
            <person name="Dacks J.B."/>
            <person name="Delwiche C.F."/>
            <person name="Dyhrman S.T."/>
            <person name="Glockner G."/>
            <person name="John U."/>
            <person name="Richards T."/>
            <person name="Worden A.Z."/>
            <person name="Zhang X."/>
            <person name="Grigoriev I.V."/>
            <person name="Allen A.E."/>
            <person name="Bidle K."/>
            <person name="Borodovsky M."/>
            <person name="Bowler C."/>
            <person name="Brownlee C."/>
            <person name="Cock J.M."/>
            <person name="Elias M."/>
            <person name="Gladyshev V.N."/>
            <person name="Groth M."/>
            <person name="Guda C."/>
            <person name="Hadaegh A."/>
            <person name="Iglesias-Rodriguez M.D."/>
            <person name="Jenkins J."/>
            <person name="Jones B.M."/>
            <person name="Lawson T."/>
            <person name="Leese F."/>
            <person name="Lindquist E."/>
            <person name="Lobanov A."/>
            <person name="Lomsadze A."/>
            <person name="Malik S.B."/>
            <person name="Marsh M.E."/>
            <person name="Mackinder L."/>
            <person name="Mock T."/>
            <person name="Mueller-Roeber B."/>
            <person name="Pagarete A."/>
            <person name="Parker M."/>
            <person name="Probert I."/>
            <person name="Quesneville H."/>
            <person name="Raines C."/>
            <person name="Rensing S.A."/>
            <person name="Riano-Pachon D.M."/>
            <person name="Richier S."/>
            <person name="Rokitta S."/>
            <person name="Shiraiwa Y."/>
            <person name="Soanes D.M."/>
            <person name="van der Giezen M."/>
            <person name="Wahlund T.M."/>
            <person name="Williams B."/>
            <person name="Wilson W."/>
            <person name="Wolfe G."/>
            <person name="Wurch L.L."/>
        </authorList>
    </citation>
    <scope>NUCLEOTIDE SEQUENCE</scope>
</reference>
<feature type="transmembrane region" description="Helical" evidence="2">
    <location>
        <begin position="158"/>
        <end position="177"/>
    </location>
</feature>
<keyword evidence="2" id="KW-1133">Transmembrane helix</keyword>
<keyword evidence="2" id="KW-0812">Transmembrane</keyword>
<dbReference type="Proteomes" id="UP000013827">
    <property type="component" value="Unassembled WGS sequence"/>
</dbReference>
<dbReference type="HOGENOM" id="CLU_1149043_0_0_1"/>
<feature type="transmembrane region" description="Helical" evidence="2">
    <location>
        <begin position="126"/>
        <end position="146"/>
    </location>
</feature>
<feature type="transmembrane region" description="Helical" evidence="2">
    <location>
        <begin position="6"/>
        <end position="30"/>
    </location>
</feature>
<dbReference type="GeneID" id="17276010"/>
<dbReference type="RefSeq" id="XP_005783165.1">
    <property type="nucleotide sequence ID" value="XM_005783108.1"/>
</dbReference>
<dbReference type="PaxDb" id="2903-EOD30736"/>
<organism evidence="3 4">
    <name type="scientific">Emiliania huxleyi (strain CCMP1516)</name>
    <dbReference type="NCBI Taxonomy" id="280463"/>
    <lineage>
        <taxon>Eukaryota</taxon>
        <taxon>Haptista</taxon>
        <taxon>Haptophyta</taxon>
        <taxon>Prymnesiophyceae</taxon>
        <taxon>Isochrysidales</taxon>
        <taxon>Noelaerhabdaceae</taxon>
        <taxon>Emiliania</taxon>
    </lineage>
</organism>
<keyword evidence="4" id="KW-1185">Reference proteome</keyword>
<accession>A0A0D3K4Q1</accession>
<dbReference type="KEGG" id="ehx:EMIHUDRAFT_232553"/>
<sequence>MIADLLAGSIVMTLGVAAASLATFASLVGIRLLQQQAAAPADPPDSTPRGSESTRRSSSSSAAPDTPWPELAAFVGKAYLILLVICKLYLLTGLVASLAVLPATAVCRRDKSFQSMLAPLGSPLDGFVLFVLLPAAAVYLFGGFFWRACPHSSPLAGVAALATLYLLADALGAAAPLPSRVGLPPLDRHLAAGAAHGGPLVLRWGPTLASLAAEAAAASASLARAVAVALIQLVTWTMNCSWNFHGIML</sequence>
<evidence type="ECO:0000256" key="1">
    <source>
        <dbReference type="SAM" id="MobiDB-lite"/>
    </source>
</evidence>
<dbReference type="AlphaFoldDB" id="A0A0D3K4Q1"/>
<keyword evidence="2" id="KW-0472">Membrane</keyword>
<feature type="region of interest" description="Disordered" evidence="1">
    <location>
        <begin position="38"/>
        <end position="66"/>
    </location>
</feature>
<dbReference type="EnsemblProtists" id="EOD30736">
    <property type="protein sequence ID" value="EOD30736"/>
    <property type="gene ID" value="EMIHUDRAFT_232553"/>
</dbReference>